<dbReference type="AlphaFoldDB" id="A0A1S3ZD70"/>
<name>A0A1S3ZD70_TOBAC</name>
<evidence type="ECO:0000256" key="4">
    <source>
        <dbReference type="ARBA" id="ARBA00023004"/>
    </source>
</evidence>
<evidence type="ECO:0000256" key="5">
    <source>
        <dbReference type="SAM" id="Phobius"/>
    </source>
</evidence>
<keyword evidence="5" id="KW-0812">Transmembrane</keyword>
<dbReference type="Gene3D" id="1.10.630.10">
    <property type="entry name" value="Cytochrome P450"/>
    <property type="match status" value="1"/>
</dbReference>
<dbReference type="OrthoDB" id="2789670at2759"/>
<organism evidence="6">
    <name type="scientific">Nicotiana tabacum</name>
    <name type="common">Common tobacco</name>
    <dbReference type="NCBI Taxonomy" id="4097"/>
    <lineage>
        <taxon>Eukaryota</taxon>
        <taxon>Viridiplantae</taxon>
        <taxon>Streptophyta</taxon>
        <taxon>Embryophyta</taxon>
        <taxon>Tracheophyta</taxon>
        <taxon>Spermatophyta</taxon>
        <taxon>Magnoliopsida</taxon>
        <taxon>eudicotyledons</taxon>
        <taxon>Gunneridae</taxon>
        <taxon>Pentapetalae</taxon>
        <taxon>asterids</taxon>
        <taxon>lamiids</taxon>
        <taxon>Solanales</taxon>
        <taxon>Solanaceae</taxon>
        <taxon>Nicotianoideae</taxon>
        <taxon>Nicotianeae</taxon>
        <taxon>Nicotiana</taxon>
    </lineage>
</organism>
<evidence type="ECO:0000313" key="6">
    <source>
        <dbReference type="RefSeq" id="XP_016462361.1"/>
    </source>
</evidence>
<dbReference type="GO" id="GO:0016712">
    <property type="term" value="F:oxidoreductase activity, acting on paired donors, with incorporation or reduction of molecular oxygen, reduced flavin or flavoprotein as one donor, and incorporation of one atom of oxygen"/>
    <property type="evidence" value="ECO:0000318"/>
    <property type="project" value="GO_Central"/>
</dbReference>
<comment type="similarity">
    <text evidence="1">Belongs to the cytochrome P450 family.</text>
</comment>
<dbReference type="InterPro" id="IPR036396">
    <property type="entry name" value="Cyt_P450_sf"/>
</dbReference>
<dbReference type="OMA" id="NDRMSKQ"/>
<evidence type="ECO:0000256" key="3">
    <source>
        <dbReference type="ARBA" id="ARBA00022723"/>
    </source>
</evidence>
<keyword evidence="5" id="KW-1133">Transmembrane helix</keyword>
<proteinExistence type="inferred from homology"/>
<keyword evidence="3" id="KW-0479">Metal-binding</keyword>
<dbReference type="Pfam" id="PF00067">
    <property type="entry name" value="p450"/>
    <property type="match status" value="1"/>
</dbReference>
<dbReference type="SMR" id="A0A1S3ZD70"/>
<accession>A0A1S3ZD70</accession>
<feature type="transmembrane region" description="Helical" evidence="5">
    <location>
        <begin position="23"/>
        <end position="41"/>
    </location>
</feature>
<evidence type="ECO:0000256" key="2">
    <source>
        <dbReference type="ARBA" id="ARBA00022617"/>
    </source>
</evidence>
<keyword evidence="2" id="KW-0349">Heme</keyword>
<dbReference type="PaxDb" id="4097-A0A1S3ZD70"/>
<dbReference type="SUPFAM" id="SSF48264">
    <property type="entry name" value="Cytochrome P450"/>
    <property type="match status" value="1"/>
</dbReference>
<reference evidence="6" key="1">
    <citation type="submission" date="2025-08" db="UniProtKB">
        <authorList>
            <consortium name="RefSeq"/>
        </authorList>
    </citation>
    <scope>IDENTIFICATION</scope>
</reference>
<dbReference type="KEGG" id="nta:107785547"/>
<evidence type="ECO:0000256" key="1">
    <source>
        <dbReference type="ARBA" id="ARBA00010617"/>
    </source>
</evidence>
<protein>
    <submittedName>
        <fullName evidence="6">Cytochrome P450 71A1-like</fullName>
    </submittedName>
</protein>
<dbReference type="InterPro" id="IPR001128">
    <property type="entry name" value="Cyt_P450"/>
</dbReference>
<sequence>MGLQLQTLLKAPMSFLQQLETNFQLLLFVSIILALALRFLFNKKRDIKLPPSPLKLPIIGNLHQLGNATHKSLHCLAKKLGPIMYLKLGEIPIVVLSSAKIAKEVIRTHDLAIMRKICILELLSTKRVQLFSIVRVEEVARLVHRVAESYPGTTTNLSKMLALYANDVICRVAFGKLFTESIIHRLTGLKSRLEDTSRRFDKLLDEIMEDHIRSGNMKIIRTLLMF</sequence>
<dbReference type="RefSeq" id="XP_016462361.1">
    <property type="nucleotide sequence ID" value="XM_016606875.1"/>
</dbReference>
<dbReference type="GO" id="GO:0005506">
    <property type="term" value="F:iron ion binding"/>
    <property type="evidence" value="ECO:0007669"/>
    <property type="project" value="InterPro"/>
</dbReference>
<dbReference type="GO" id="GO:0020037">
    <property type="term" value="F:heme binding"/>
    <property type="evidence" value="ECO:0007669"/>
    <property type="project" value="InterPro"/>
</dbReference>
<dbReference type="STRING" id="4097.A0A1S3ZD70"/>
<dbReference type="PANTHER" id="PTHR47955">
    <property type="entry name" value="CYTOCHROME P450 FAMILY 71 PROTEIN"/>
    <property type="match status" value="1"/>
</dbReference>
<keyword evidence="4" id="KW-0408">Iron</keyword>
<keyword evidence="5" id="KW-0472">Membrane</keyword>
<gene>
    <name evidence="6" type="primary">LOC107785547</name>
</gene>